<proteinExistence type="predicted"/>
<dbReference type="AlphaFoldDB" id="A0A6V2FYG3"/>
<evidence type="ECO:0000313" key="3">
    <source>
        <dbReference type="EMBL" id="CAE4611292.1"/>
    </source>
</evidence>
<name>A0A6V2FYG3_9STRA</name>
<dbReference type="EMBL" id="HBNS01021476">
    <property type="protein sequence ID" value="CAE4611287.1"/>
    <property type="molecule type" value="Transcribed_RNA"/>
</dbReference>
<gene>
    <name evidence="2" type="ORF">DBRI00130_LOCUS17019</name>
    <name evidence="3" type="ORF">DBRI00130_LOCUS17022</name>
</gene>
<evidence type="ECO:0000313" key="2">
    <source>
        <dbReference type="EMBL" id="CAE4611287.1"/>
    </source>
</evidence>
<sequence>MKLFGRKKLRAKSGIWCDVKEHSKSKNPASTCLRSSLPETGNLNSRSRLISDDAGSSSVYPLDLDSLVKKEEWSISPAPETDSVSHLMRHKCLQETEDKKRIQMQYTISCNVECEDSEAAVEVSPQKTAAPRRMLTQAELKAMYNAQQQALVRERMREVHQQRHQKHSAQQAHPPRPNPIRQPSEKSSAEISFTDLHNPDKMRHLVGGFDDSMRKEQQQRHSTQHTHPTRPNPIRQPSEKSSAEISFSDLHNPEKMRHLVGGFDDSMQKVHQQQRHSAQQTHPTRPNPIRQPSEKSSAEISFSDLHNPERMRHFVGGFDDSTRTFNSTTDLSSCTAYDSVAQELQLDIFIKEANKLMMDVKKSKYSHRSCSPPPALHSFNHPPPHQRDSLKHSHS</sequence>
<protein>
    <submittedName>
        <fullName evidence="3">Uncharacterized protein</fullName>
    </submittedName>
</protein>
<feature type="compositionally biased region" description="Basic and acidic residues" evidence="1">
    <location>
        <begin position="385"/>
        <end position="395"/>
    </location>
</feature>
<feature type="region of interest" description="Disordered" evidence="1">
    <location>
        <begin position="365"/>
        <end position="395"/>
    </location>
</feature>
<dbReference type="EMBL" id="HBNS01021479">
    <property type="protein sequence ID" value="CAE4611292.1"/>
    <property type="molecule type" value="Transcribed_RNA"/>
</dbReference>
<accession>A0A6V2FYG3</accession>
<organism evidence="3">
    <name type="scientific">Ditylum brightwellii</name>
    <dbReference type="NCBI Taxonomy" id="49249"/>
    <lineage>
        <taxon>Eukaryota</taxon>
        <taxon>Sar</taxon>
        <taxon>Stramenopiles</taxon>
        <taxon>Ochrophyta</taxon>
        <taxon>Bacillariophyta</taxon>
        <taxon>Mediophyceae</taxon>
        <taxon>Lithodesmiophycidae</taxon>
        <taxon>Lithodesmiales</taxon>
        <taxon>Lithodesmiaceae</taxon>
        <taxon>Ditylum</taxon>
    </lineage>
</organism>
<feature type="region of interest" description="Disordered" evidence="1">
    <location>
        <begin position="268"/>
        <end position="297"/>
    </location>
</feature>
<feature type="region of interest" description="Disordered" evidence="1">
    <location>
        <begin position="155"/>
        <end position="250"/>
    </location>
</feature>
<evidence type="ECO:0000256" key="1">
    <source>
        <dbReference type="SAM" id="MobiDB-lite"/>
    </source>
</evidence>
<reference evidence="3" key="1">
    <citation type="submission" date="2021-01" db="EMBL/GenBank/DDBJ databases">
        <authorList>
            <person name="Corre E."/>
            <person name="Pelletier E."/>
            <person name="Niang G."/>
            <person name="Scheremetjew M."/>
            <person name="Finn R."/>
            <person name="Kale V."/>
            <person name="Holt S."/>
            <person name="Cochrane G."/>
            <person name="Meng A."/>
            <person name="Brown T."/>
            <person name="Cohen L."/>
        </authorList>
    </citation>
    <scope>NUCLEOTIDE SEQUENCE</scope>
    <source>
        <strain evidence="3">GSO104</strain>
    </source>
</reference>
<feature type="compositionally biased region" description="Polar residues" evidence="1">
    <location>
        <begin position="269"/>
        <end position="284"/>
    </location>
</feature>